<sequence>MSEKQNTSVLPSPRASFDVSKEGAHVETASGRDNHEVSIATGNADGLKRDLSNRKVQLVAIGGSIGTALFLSIGGVLNKAGPGSLFLAFVIYNCFLALINNCMAEMTVYMPVSGSFIRMAGYWVDDALGFCVGWNFFLFQVIVIPFEITALTLVLSFWSDNIPVAAICGGAIVLYFILNVFAVAVYGEAEFWLSSGKVLLLTILFCFTFITMVGGNPQHDAYGFRYWKNPGAFVEFSSTGSLGKFEGFLAALWSASFTCVGPEFVGMMSAEAKHPRTYVKTAFKIVYIRIIVFFIGGATAVGILVPWNDPVLMDVYQGSGNTHSGSAAASPYIIAMKNLGIGILPHIITALIASTIFSAGNTYVYCATRSLYGLAIEGRAPKVLRKVTKNGVPIYCFGIVMLFPFLSFLQLSASSANVLTWLINLATGATIIDYIVICITYIRFHKACVAQGFDRTKLPYYGYFQPWCGWIGLIWEVLIIVFYGYKSLHPFDYTSFLTAYAMPFLITLLFVSWKFAKGTKWKKPEEVDLVWEAPLITAYEESCGEPPVGFFRDIYLSLRKITQIGKTPV</sequence>
<name>A0A9W8VJ65_9HYPO</name>
<feature type="region of interest" description="Disordered" evidence="7">
    <location>
        <begin position="1"/>
        <end position="32"/>
    </location>
</feature>
<dbReference type="FunFam" id="1.20.1740.10:FF:000006">
    <property type="entry name" value="General amino acid permease"/>
    <property type="match status" value="1"/>
</dbReference>
<dbReference type="GO" id="GO:0015171">
    <property type="term" value="F:amino acid transmembrane transporter activity"/>
    <property type="evidence" value="ECO:0007669"/>
    <property type="project" value="TreeGrafter"/>
</dbReference>
<dbReference type="OrthoDB" id="10062876at2759"/>
<keyword evidence="5 8" id="KW-1133">Transmembrane helix</keyword>
<feature type="transmembrane region" description="Helical" evidence="8">
    <location>
        <begin position="198"/>
        <end position="215"/>
    </location>
</feature>
<protein>
    <recommendedName>
        <fullName evidence="9">Amino acid permease/ SLC12A domain-containing protein</fullName>
    </recommendedName>
</protein>
<evidence type="ECO:0000256" key="6">
    <source>
        <dbReference type="ARBA" id="ARBA00023136"/>
    </source>
</evidence>
<feature type="transmembrane region" description="Helical" evidence="8">
    <location>
        <begin position="497"/>
        <end position="516"/>
    </location>
</feature>
<comment type="subcellular location">
    <subcellularLocation>
        <location evidence="1">Membrane</location>
        <topology evidence="1">Multi-pass membrane protein</topology>
    </subcellularLocation>
</comment>
<feature type="compositionally biased region" description="Basic and acidic residues" evidence="7">
    <location>
        <begin position="19"/>
        <end position="32"/>
    </location>
</feature>
<dbReference type="InterPro" id="IPR004841">
    <property type="entry name" value="AA-permease/SLC12A_dom"/>
</dbReference>
<feature type="transmembrane region" description="Helical" evidence="8">
    <location>
        <begin position="247"/>
        <end position="265"/>
    </location>
</feature>
<dbReference type="PANTHER" id="PTHR43341:SF6">
    <property type="entry name" value="AMINO ACID TRANSPORTER (EUROFUNG)"/>
    <property type="match status" value="1"/>
</dbReference>
<evidence type="ECO:0000256" key="1">
    <source>
        <dbReference type="ARBA" id="ARBA00004141"/>
    </source>
</evidence>
<feature type="transmembrane region" description="Helical" evidence="8">
    <location>
        <begin position="421"/>
        <end position="442"/>
    </location>
</feature>
<evidence type="ECO:0000256" key="4">
    <source>
        <dbReference type="ARBA" id="ARBA00022970"/>
    </source>
</evidence>
<dbReference type="Gene3D" id="1.20.1740.10">
    <property type="entry name" value="Amino acid/polyamine transporter I"/>
    <property type="match status" value="1"/>
</dbReference>
<dbReference type="EMBL" id="JAOQAZ010000006">
    <property type="protein sequence ID" value="KAJ4265295.1"/>
    <property type="molecule type" value="Genomic_DNA"/>
</dbReference>
<evidence type="ECO:0000256" key="5">
    <source>
        <dbReference type="ARBA" id="ARBA00022989"/>
    </source>
</evidence>
<dbReference type="Pfam" id="PF00324">
    <property type="entry name" value="AA_permease"/>
    <property type="match status" value="1"/>
</dbReference>
<feature type="transmembrane region" description="Helical" evidence="8">
    <location>
        <begin position="343"/>
        <end position="366"/>
    </location>
</feature>
<comment type="caution">
    <text evidence="10">The sequence shown here is derived from an EMBL/GenBank/DDBJ whole genome shotgun (WGS) entry which is preliminary data.</text>
</comment>
<dbReference type="Proteomes" id="UP001152049">
    <property type="component" value="Unassembled WGS sequence"/>
</dbReference>
<dbReference type="AlphaFoldDB" id="A0A9W8VJ65"/>
<dbReference type="GO" id="GO:0016020">
    <property type="term" value="C:membrane"/>
    <property type="evidence" value="ECO:0007669"/>
    <property type="project" value="UniProtKB-SubCell"/>
</dbReference>
<evidence type="ECO:0000259" key="9">
    <source>
        <dbReference type="Pfam" id="PF00324"/>
    </source>
</evidence>
<dbReference type="PANTHER" id="PTHR43341">
    <property type="entry name" value="AMINO ACID PERMEASE"/>
    <property type="match status" value="1"/>
</dbReference>
<keyword evidence="6 8" id="KW-0472">Membrane</keyword>
<dbReference type="InterPro" id="IPR050524">
    <property type="entry name" value="APC_YAT"/>
</dbReference>
<reference evidence="10" key="1">
    <citation type="submission" date="2022-09" db="EMBL/GenBank/DDBJ databases">
        <title>Fusarium specimens isolated from Avocado Roots.</title>
        <authorList>
            <person name="Stajich J."/>
            <person name="Roper C."/>
            <person name="Heimlech-Rivalta G."/>
        </authorList>
    </citation>
    <scope>NUCLEOTIDE SEQUENCE</scope>
    <source>
        <strain evidence="10">CF00136</strain>
    </source>
</reference>
<keyword evidence="3 8" id="KW-0812">Transmembrane</keyword>
<gene>
    <name evidence="10" type="ORF">NW762_004580</name>
</gene>
<feature type="transmembrane region" description="Helical" evidence="8">
    <location>
        <begin position="127"/>
        <end position="158"/>
    </location>
</feature>
<feature type="transmembrane region" description="Helical" evidence="8">
    <location>
        <begin position="83"/>
        <end position="106"/>
    </location>
</feature>
<evidence type="ECO:0000313" key="10">
    <source>
        <dbReference type="EMBL" id="KAJ4265295.1"/>
    </source>
</evidence>
<evidence type="ECO:0000256" key="3">
    <source>
        <dbReference type="ARBA" id="ARBA00022692"/>
    </source>
</evidence>
<feature type="transmembrane region" description="Helical" evidence="8">
    <location>
        <begin position="463"/>
        <end position="485"/>
    </location>
</feature>
<keyword evidence="2" id="KW-0813">Transport</keyword>
<evidence type="ECO:0000256" key="2">
    <source>
        <dbReference type="ARBA" id="ARBA00022448"/>
    </source>
</evidence>
<evidence type="ECO:0000313" key="11">
    <source>
        <dbReference type="Proteomes" id="UP001152049"/>
    </source>
</evidence>
<feature type="transmembrane region" description="Helical" evidence="8">
    <location>
        <begin position="387"/>
        <end position="409"/>
    </location>
</feature>
<evidence type="ECO:0000256" key="7">
    <source>
        <dbReference type="SAM" id="MobiDB-lite"/>
    </source>
</evidence>
<dbReference type="PIRSF" id="PIRSF006060">
    <property type="entry name" value="AA_transporter"/>
    <property type="match status" value="1"/>
</dbReference>
<feature type="transmembrane region" description="Helical" evidence="8">
    <location>
        <begin position="286"/>
        <end position="307"/>
    </location>
</feature>
<evidence type="ECO:0000256" key="8">
    <source>
        <dbReference type="SAM" id="Phobius"/>
    </source>
</evidence>
<feature type="compositionally biased region" description="Polar residues" evidence="7">
    <location>
        <begin position="1"/>
        <end position="10"/>
    </location>
</feature>
<accession>A0A9W8VJ65</accession>
<keyword evidence="4" id="KW-0029">Amino-acid transport</keyword>
<feature type="transmembrane region" description="Helical" evidence="8">
    <location>
        <begin position="58"/>
        <end position="77"/>
    </location>
</feature>
<proteinExistence type="predicted"/>
<keyword evidence="11" id="KW-1185">Reference proteome</keyword>
<feature type="transmembrane region" description="Helical" evidence="8">
    <location>
        <begin position="164"/>
        <end position="186"/>
    </location>
</feature>
<feature type="domain" description="Amino acid permease/ SLC12A" evidence="9">
    <location>
        <begin position="56"/>
        <end position="520"/>
    </location>
</feature>
<organism evidence="10 11">
    <name type="scientific">Fusarium torreyae</name>
    <dbReference type="NCBI Taxonomy" id="1237075"/>
    <lineage>
        <taxon>Eukaryota</taxon>
        <taxon>Fungi</taxon>
        <taxon>Dikarya</taxon>
        <taxon>Ascomycota</taxon>
        <taxon>Pezizomycotina</taxon>
        <taxon>Sordariomycetes</taxon>
        <taxon>Hypocreomycetidae</taxon>
        <taxon>Hypocreales</taxon>
        <taxon>Nectriaceae</taxon>
        <taxon>Fusarium</taxon>
    </lineage>
</organism>